<protein>
    <submittedName>
        <fullName evidence="1">Uncharacterized protein</fullName>
    </submittedName>
</protein>
<dbReference type="EMBL" id="JAIWYP010000005">
    <property type="protein sequence ID" value="KAH3828779.1"/>
    <property type="molecule type" value="Genomic_DNA"/>
</dbReference>
<gene>
    <name evidence="1" type="ORF">DPMN_130762</name>
</gene>
<organism evidence="1 2">
    <name type="scientific">Dreissena polymorpha</name>
    <name type="common">Zebra mussel</name>
    <name type="synonym">Mytilus polymorpha</name>
    <dbReference type="NCBI Taxonomy" id="45954"/>
    <lineage>
        <taxon>Eukaryota</taxon>
        <taxon>Metazoa</taxon>
        <taxon>Spiralia</taxon>
        <taxon>Lophotrochozoa</taxon>
        <taxon>Mollusca</taxon>
        <taxon>Bivalvia</taxon>
        <taxon>Autobranchia</taxon>
        <taxon>Heteroconchia</taxon>
        <taxon>Euheterodonta</taxon>
        <taxon>Imparidentia</taxon>
        <taxon>Neoheterodontei</taxon>
        <taxon>Myida</taxon>
        <taxon>Dreissenoidea</taxon>
        <taxon>Dreissenidae</taxon>
        <taxon>Dreissena</taxon>
    </lineage>
</organism>
<evidence type="ECO:0000313" key="2">
    <source>
        <dbReference type="Proteomes" id="UP000828390"/>
    </source>
</evidence>
<sequence length="57" mass="6673">MMAEGPRVLLRLPKIRQAVVASPEPMLWFSTKRMELEMVSLEMLNRMGDALRTELWI</sequence>
<proteinExistence type="predicted"/>
<evidence type="ECO:0000313" key="1">
    <source>
        <dbReference type="EMBL" id="KAH3828779.1"/>
    </source>
</evidence>
<reference evidence="1" key="1">
    <citation type="journal article" date="2019" name="bioRxiv">
        <title>The Genome of the Zebra Mussel, Dreissena polymorpha: A Resource for Invasive Species Research.</title>
        <authorList>
            <person name="McCartney M.A."/>
            <person name="Auch B."/>
            <person name="Kono T."/>
            <person name="Mallez S."/>
            <person name="Zhang Y."/>
            <person name="Obille A."/>
            <person name="Becker A."/>
            <person name="Abrahante J.E."/>
            <person name="Garbe J."/>
            <person name="Badalamenti J.P."/>
            <person name="Herman A."/>
            <person name="Mangelson H."/>
            <person name="Liachko I."/>
            <person name="Sullivan S."/>
            <person name="Sone E.D."/>
            <person name="Koren S."/>
            <person name="Silverstein K.A.T."/>
            <person name="Beckman K.B."/>
            <person name="Gohl D.M."/>
        </authorList>
    </citation>
    <scope>NUCLEOTIDE SEQUENCE</scope>
    <source>
        <strain evidence="1">Duluth1</strain>
        <tissue evidence="1">Whole animal</tissue>
    </source>
</reference>
<accession>A0A9D4H8C0</accession>
<dbReference type="AlphaFoldDB" id="A0A9D4H8C0"/>
<dbReference type="Proteomes" id="UP000828390">
    <property type="component" value="Unassembled WGS sequence"/>
</dbReference>
<reference evidence="1" key="2">
    <citation type="submission" date="2020-11" db="EMBL/GenBank/DDBJ databases">
        <authorList>
            <person name="McCartney M.A."/>
            <person name="Auch B."/>
            <person name="Kono T."/>
            <person name="Mallez S."/>
            <person name="Becker A."/>
            <person name="Gohl D.M."/>
            <person name="Silverstein K.A.T."/>
            <person name="Koren S."/>
            <person name="Bechman K.B."/>
            <person name="Herman A."/>
            <person name="Abrahante J.E."/>
            <person name="Garbe J."/>
        </authorList>
    </citation>
    <scope>NUCLEOTIDE SEQUENCE</scope>
    <source>
        <strain evidence="1">Duluth1</strain>
        <tissue evidence="1">Whole animal</tissue>
    </source>
</reference>
<keyword evidence="2" id="KW-1185">Reference proteome</keyword>
<name>A0A9D4H8C0_DREPO</name>
<comment type="caution">
    <text evidence="1">The sequence shown here is derived from an EMBL/GenBank/DDBJ whole genome shotgun (WGS) entry which is preliminary data.</text>
</comment>